<dbReference type="PATRIC" id="fig|1432052.3.peg.6022"/>
<dbReference type="EMBL" id="MEHA01000016">
    <property type="protein sequence ID" value="ODR48657.1"/>
    <property type="molecule type" value="Genomic_DNA"/>
</dbReference>
<dbReference type="InterPro" id="IPR000515">
    <property type="entry name" value="MetI-like"/>
</dbReference>
<evidence type="ECO:0000313" key="16">
    <source>
        <dbReference type="Proteomes" id="UP000095003"/>
    </source>
</evidence>
<feature type="transmembrane region" description="Helical" evidence="7">
    <location>
        <begin position="263"/>
        <end position="284"/>
    </location>
</feature>
<dbReference type="GO" id="GO:0055085">
    <property type="term" value="P:transmembrane transport"/>
    <property type="evidence" value="ECO:0007669"/>
    <property type="project" value="InterPro"/>
</dbReference>
<gene>
    <name evidence="10" type="primary">araQ_119</name>
    <name evidence="9" type="synonym">araQ_87</name>
    <name evidence="10" type="ORF">BEH84_05438</name>
    <name evidence="11" type="ORF">BEI59_19915</name>
    <name evidence="9" type="ORF">BEI61_04115</name>
    <name evidence="12" type="ORF">BEI63_20135</name>
</gene>
<evidence type="ECO:0000256" key="3">
    <source>
        <dbReference type="ARBA" id="ARBA00022475"/>
    </source>
</evidence>
<dbReference type="PANTHER" id="PTHR43744">
    <property type="entry name" value="ABC TRANSPORTER PERMEASE PROTEIN MG189-RELATED-RELATED"/>
    <property type="match status" value="1"/>
</dbReference>
<reference evidence="11 14" key="3">
    <citation type="submission" date="2016-08" db="EMBL/GenBank/DDBJ databases">
        <authorList>
            <person name="Seilhamer J.J."/>
        </authorList>
    </citation>
    <scope>NUCLEOTIDE SEQUENCE [LARGE SCALE GENOMIC DNA]</scope>
    <source>
        <strain evidence="11 14">NML150140-1</strain>
    </source>
</reference>
<name>A0A1E3AH86_9FIRM</name>
<evidence type="ECO:0000256" key="2">
    <source>
        <dbReference type="ARBA" id="ARBA00022448"/>
    </source>
</evidence>
<dbReference type="EMBL" id="MCGH01000003">
    <property type="protein sequence ID" value="ODM03320.1"/>
    <property type="molecule type" value="Genomic_DNA"/>
</dbReference>
<comment type="subcellular location">
    <subcellularLocation>
        <location evidence="1 7">Cell membrane</location>
        <topology evidence="1 7">Multi-pass membrane protein</topology>
    </subcellularLocation>
</comment>
<dbReference type="SUPFAM" id="SSF161098">
    <property type="entry name" value="MetI-like"/>
    <property type="match status" value="1"/>
</dbReference>
<keyword evidence="6 7" id="KW-0472">Membrane</keyword>
<proteinExistence type="inferred from homology"/>
<evidence type="ECO:0000313" key="9">
    <source>
        <dbReference type="EMBL" id="ODM03320.1"/>
    </source>
</evidence>
<sequence>MKTREDKIFNAVGHAVMLVLSAAAVIPIILMVISSLTSNGALLRDGYSFFPKEWSVYAYKWVFASNGGMVLKAYGISFLITTAGTACSLLLTIGLAYGLAKKSLPGRKIFTFLVVFTMLFNGGLVPTYINYTNVFHIKDTIFALLVPSLLMNAFNVLLMKSYFVSSVPDEILEAAYIDGASEFQTMRKIAVPLSKPIIATIGMFAGIAYWNDWNNGYIYLVKRTDLYSIQNLLNRLMQNINALTQNASQVGNVNQGLSEIPSVSVRMAMATLGILPIVVIYPFIQKNFVKGITLGGVKG</sequence>
<dbReference type="OrthoDB" id="157184at2"/>
<evidence type="ECO:0000313" key="13">
    <source>
        <dbReference type="Proteomes" id="UP000094067"/>
    </source>
</evidence>
<dbReference type="Proteomes" id="UP000095003">
    <property type="component" value="Unassembled WGS sequence"/>
</dbReference>
<comment type="similarity">
    <text evidence="7">Belongs to the binding-protein-dependent transport system permease family.</text>
</comment>
<organism evidence="10 16">
    <name type="scientific">Eisenbergiella tayi</name>
    <dbReference type="NCBI Taxonomy" id="1432052"/>
    <lineage>
        <taxon>Bacteria</taxon>
        <taxon>Bacillati</taxon>
        <taxon>Bacillota</taxon>
        <taxon>Clostridia</taxon>
        <taxon>Lachnospirales</taxon>
        <taxon>Lachnospiraceae</taxon>
        <taxon>Eisenbergiella</taxon>
    </lineage>
</organism>
<evidence type="ECO:0000256" key="1">
    <source>
        <dbReference type="ARBA" id="ARBA00004651"/>
    </source>
</evidence>
<feature type="domain" description="ABC transmembrane type-1" evidence="8">
    <location>
        <begin position="74"/>
        <end position="284"/>
    </location>
</feature>
<feature type="transmembrane region" description="Helical" evidence="7">
    <location>
        <begin position="189"/>
        <end position="210"/>
    </location>
</feature>
<dbReference type="Proteomes" id="UP000094067">
    <property type="component" value="Unassembled WGS sequence"/>
</dbReference>
<evidence type="ECO:0000313" key="12">
    <source>
        <dbReference type="EMBL" id="ODR52040.1"/>
    </source>
</evidence>
<dbReference type="RefSeq" id="WP_069153826.1">
    <property type="nucleotide sequence ID" value="NZ_DAWDRA010000200.1"/>
</dbReference>
<feature type="transmembrane region" description="Helical" evidence="7">
    <location>
        <begin position="73"/>
        <end position="97"/>
    </location>
</feature>
<dbReference type="InterPro" id="IPR035906">
    <property type="entry name" value="MetI-like_sf"/>
</dbReference>
<keyword evidence="3" id="KW-1003">Cell membrane</keyword>
<protein>
    <submittedName>
        <fullName evidence="10">L-arabinose transport system permease protein AraQ</fullName>
    </submittedName>
    <submittedName>
        <fullName evidence="11">Sugar ABC transporter permease</fullName>
    </submittedName>
</protein>
<evidence type="ECO:0000259" key="8">
    <source>
        <dbReference type="PROSITE" id="PS50928"/>
    </source>
</evidence>
<accession>A0A1E3AH86</accession>
<dbReference type="GO" id="GO:0005886">
    <property type="term" value="C:plasma membrane"/>
    <property type="evidence" value="ECO:0007669"/>
    <property type="project" value="UniProtKB-SubCell"/>
</dbReference>
<dbReference type="Pfam" id="PF00528">
    <property type="entry name" value="BPD_transp_1"/>
    <property type="match status" value="1"/>
</dbReference>
<dbReference type="Gene3D" id="1.10.3720.10">
    <property type="entry name" value="MetI-like"/>
    <property type="match status" value="1"/>
</dbReference>
<feature type="transmembrane region" description="Helical" evidence="7">
    <location>
        <begin position="109"/>
        <end position="129"/>
    </location>
</feature>
<dbReference type="PROSITE" id="PS50928">
    <property type="entry name" value="ABC_TM1"/>
    <property type="match status" value="1"/>
</dbReference>
<feature type="transmembrane region" description="Helical" evidence="7">
    <location>
        <begin position="12"/>
        <end position="33"/>
    </location>
</feature>
<keyword evidence="4 7" id="KW-0812">Transmembrane</keyword>
<evidence type="ECO:0000256" key="7">
    <source>
        <dbReference type="RuleBase" id="RU363032"/>
    </source>
</evidence>
<evidence type="ECO:0000256" key="6">
    <source>
        <dbReference type="ARBA" id="ARBA00023136"/>
    </source>
</evidence>
<dbReference type="Proteomes" id="UP000094271">
    <property type="component" value="Unassembled WGS sequence"/>
</dbReference>
<keyword evidence="5 7" id="KW-1133">Transmembrane helix</keyword>
<evidence type="ECO:0000313" key="11">
    <source>
        <dbReference type="EMBL" id="ODR48657.1"/>
    </source>
</evidence>
<dbReference type="EMBL" id="MCGI01000006">
    <property type="protein sequence ID" value="ODM08114.1"/>
    <property type="molecule type" value="Genomic_DNA"/>
</dbReference>
<evidence type="ECO:0000313" key="15">
    <source>
        <dbReference type="Proteomes" id="UP000094869"/>
    </source>
</evidence>
<dbReference type="AlphaFoldDB" id="A0A1E3AH86"/>
<feature type="transmembrane region" description="Helical" evidence="7">
    <location>
        <begin position="141"/>
        <end position="158"/>
    </location>
</feature>
<dbReference type="PANTHER" id="PTHR43744:SF9">
    <property type="entry name" value="POLYGALACTURONAN_RHAMNOGALACTURONAN TRANSPORT SYSTEM PERMEASE PROTEIN YTCP"/>
    <property type="match status" value="1"/>
</dbReference>
<reference evidence="12 15" key="2">
    <citation type="submission" date="2016-08" db="EMBL/GenBank/DDBJ databases">
        <title>Characterization of Isolates of Eisenbergiella tayi Derived from Blood Cultures, Using Whole Genome Sequencing.</title>
        <authorList>
            <person name="Bernier A.-M."/>
            <person name="Burdz T."/>
            <person name="Wiebe D."/>
            <person name="Bernard K."/>
        </authorList>
    </citation>
    <scope>NUCLEOTIDE SEQUENCE [LARGE SCALE GENOMIC DNA]</scope>
    <source>
        <strain evidence="12 15">NML120146</strain>
    </source>
</reference>
<dbReference type="CDD" id="cd06261">
    <property type="entry name" value="TM_PBP2"/>
    <property type="match status" value="1"/>
</dbReference>
<comment type="caution">
    <text evidence="10">The sequence shown here is derived from an EMBL/GenBank/DDBJ whole genome shotgun (WGS) entry which is preliminary data.</text>
</comment>
<dbReference type="Proteomes" id="UP000094869">
    <property type="component" value="Unassembled WGS sequence"/>
</dbReference>
<evidence type="ECO:0000256" key="5">
    <source>
        <dbReference type="ARBA" id="ARBA00022989"/>
    </source>
</evidence>
<evidence type="ECO:0000313" key="10">
    <source>
        <dbReference type="EMBL" id="ODM08114.1"/>
    </source>
</evidence>
<reference evidence="13 16" key="1">
    <citation type="submission" date="2016-07" db="EMBL/GenBank/DDBJ databases">
        <title>Characterization of isolates of Eisenbergiella tayi derived from blood cultures, using whole genome sequencing.</title>
        <authorList>
            <person name="Burdz T."/>
            <person name="Wiebe D."/>
            <person name="Huynh C."/>
            <person name="Bernard K."/>
        </authorList>
    </citation>
    <scope>NUCLEOTIDE SEQUENCE [LARGE SCALE GENOMIC DNA]</scope>
    <source>
        <strain evidence="9 13">NML 110608</strain>
        <strain evidence="10 16">NML 120489</strain>
    </source>
</reference>
<dbReference type="EMBL" id="MEHD01000031">
    <property type="protein sequence ID" value="ODR52040.1"/>
    <property type="molecule type" value="Genomic_DNA"/>
</dbReference>
<evidence type="ECO:0000313" key="14">
    <source>
        <dbReference type="Proteomes" id="UP000094271"/>
    </source>
</evidence>
<evidence type="ECO:0000256" key="4">
    <source>
        <dbReference type="ARBA" id="ARBA00022692"/>
    </source>
</evidence>
<keyword evidence="15" id="KW-1185">Reference proteome</keyword>
<keyword evidence="2 7" id="KW-0813">Transport</keyword>
<dbReference type="GeneID" id="93301308"/>